<dbReference type="Gene3D" id="1.25.40.10">
    <property type="entry name" value="Tetratricopeptide repeat domain"/>
    <property type="match status" value="1"/>
</dbReference>
<dbReference type="Proteomes" id="UP000033900">
    <property type="component" value="Unassembled WGS sequence"/>
</dbReference>
<keyword evidence="3" id="KW-1185">Reference proteome</keyword>
<protein>
    <submittedName>
        <fullName evidence="2">Tetratrico peptide repeat protein</fullName>
    </submittedName>
</protein>
<accession>A0A0M2HNI9</accession>
<name>A0A0M2HNI9_9MICO</name>
<evidence type="ECO:0000259" key="1">
    <source>
        <dbReference type="Pfam" id="PF12688"/>
    </source>
</evidence>
<proteinExistence type="predicted"/>
<dbReference type="InterPro" id="IPR011990">
    <property type="entry name" value="TPR-like_helical_dom_sf"/>
</dbReference>
<sequence>MPEQMKSWDQRIDEVWADASGEEVGAEIIARIDALAAERGADDARAEFERAGARDSAGRPEEAVPLYRRALELGLDEEHRPQAVIQLASSLRNLGEFDAALDVIRTEEKLSADGPYRDAVAAVHALILASAGRPAQGLSVALLALVPHLPRYHRSMTAYAHDIADADA</sequence>
<evidence type="ECO:0000313" key="3">
    <source>
        <dbReference type="Proteomes" id="UP000033900"/>
    </source>
</evidence>
<comment type="caution">
    <text evidence="2">The sequence shown here is derived from an EMBL/GenBank/DDBJ whole genome shotgun (WGS) entry which is preliminary data.</text>
</comment>
<gene>
    <name evidence="2" type="ORF">RS84_02673</name>
</gene>
<dbReference type="STRING" id="273678.RS84_02673"/>
<dbReference type="Pfam" id="PF12688">
    <property type="entry name" value="TPR_5"/>
    <property type="match status" value="1"/>
</dbReference>
<dbReference type="SUPFAM" id="SSF48452">
    <property type="entry name" value="TPR-like"/>
    <property type="match status" value="1"/>
</dbReference>
<dbReference type="AlphaFoldDB" id="A0A0M2HNI9"/>
<organism evidence="2 3">
    <name type="scientific">Microbacterium hydrocarbonoxydans</name>
    <dbReference type="NCBI Taxonomy" id="273678"/>
    <lineage>
        <taxon>Bacteria</taxon>
        <taxon>Bacillati</taxon>
        <taxon>Actinomycetota</taxon>
        <taxon>Actinomycetes</taxon>
        <taxon>Micrococcales</taxon>
        <taxon>Microbacteriaceae</taxon>
        <taxon>Microbacterium</taxon>
    </lineage>
</organism>
<dbReference type="RefSeq" id="WP_235281493.1">
    <property type="nucleotide sequence ID" value="NZ_JYJB01000010.1"/>
</dbReference>
<dbReference type="EMBL" id="JYJB01000010">
    <property type="protein sequence ID" value="KJL46051.1"/>
    <property type="molecule type" value="Genomic_DNA"/>
</dbReference>
<feature type="domain" description="Tetratrico peptide repeat group 5" evidence="1">
    <location>
        <begin position="45"/>
        <end position="162"/>
    </location>
</feature>
<evidence type="ECO:0000313" key="2">
    <source>
        <dbReference type="EMBL" id="KJL46051.1"/>
    </source>
</evidence>
<reference evidence="2 3" key="1">
    <citation type="submission" date="2015-02" db="EMBL/GenBank/DDBJ databases">
        <title>Draft genome sequences of ten Microbacterium spp. with emphasis on heavy metal contaminated environments.</title>
        <authorList>
            <person name="Corretto E."/>
        </authorList>
    </citation>
    <scope>NUCLEOTIDE SEQUENCE [LARGE SCALE GENOMIC DNA]</scope>
    <source>
        <strain evidence="2 3">SA35</strain>
    </source>
</reference>
<dbReference type="InterPro" id="IPR041656">
    <property type="entry name" value="TPR_5"/>
</dbReference>
<dbReference type="PATRIC" id="fig|273678.4.peg.2676"/>